<keyword evidence="6 9" id="KW-0472">Membrane</keyword>
<dbReference type="InterPro" id="IPR020546">
    <property type="entry name" value="ATP_synth_F1_dsu/esu_N"/>
</dbReference>
<dbReference type="NCBIfam" id="TIGR01216">
    <property type="entry name" value="ATP_synt_epsi"/>
    <property type="match status" value="1"/>
</dbReference>
<feature type="domain" description="ATP synthase F1 complex delta/epsilon subunit N-terminal" evidence="11">
    <location>
        <begin position="7"/>
        <end position="85"/>
    </location>
</feature>
<dbReference type="PANTHER" id="PTHR13822">
    <property type="entry name" value="ATP SYNTHASE DELTA/EPSILON CHAIN"/>
    <property type="match status" value="1"/>
</dbReference>
<dbReference type="GO" id="GO:0005886">
    <property type="term" value="C:plasma membrane"/>
    <property type="evidence" value="ECO:0007669"/>
    <property type="project" value="UniProtKB-SubCell"/>
</dbReference>
<dbReference type="STRING" id="756272.Plabr_1195"/>
<dbReference type="Pfam" id="PF02823">
    <property type="entry name" value="ATP-synt_DE_N"/>
    <property type="match status" value="1"/>
</dbReference>
<dbReference type="CDD" id="cd12152">
    <property type="entry name" value="F1-ATPase_delta"/>
    <property type="match status" value="1"/>
</dbReference>
<keyword evidence="7 9" id="KW-0139">CF(1)</keyword>
<evidence type="ECO:0000259" key="11">
    <source>
        <dbReference type="Pfam" id="PF02823"/>
    </source>
</evidence>
<dbReference type="GO" id="GO:0012505">
    <property type="term" value="C:endomembrane system"/>
    <property type="evidence" value="ECO:0007669"/>
    <property type="project" value="UniProtKB-SubCell"/>
</dbReference>
<dbReference type="EMBL" id="CP002546">
    <property type="protein sequence ID" value="ADY58810.1"/>
    <property type="molecule type" value="Genomic_DNA"/>
</dbReference>
<dbReference type="GO" id="GO:0046933">
    <property type="term" value="F:proton-transporting ATP synthase activity, rotational mechanism"/>
    <property type="evidence" value="ECO:0007669"/>
    <property type="project" value="UniProtKB-UniRule"/>
</dbReference>
<name>F0SLR9_RUBBR</name>
<dbReference type="Gene3D" id="2.60.15.10">
    <property type="entry name" value="F0F1 ATP synthase delta/epsilon subunit, N-terminal"/>
    <property type="match status" value="1"/>
</dbReference>
<keyword evidence="9" id="KW-1003">Cell membrane</keyword>
<keyword evidence="9" id="KW-0997">Cell inner membrane</keyword>
<evidence type="ECO:0000313" key="12">
    <source>
        <dbReference type="EMBL" id="ADY58810.1"/>
    </source>
</evidence>
<gene>
    <name evidence="9" type="primary">atpC</name>
    <name evidence="12" type="ordered locus">Plabr_1195</name>
</gene>
<dbReference type="InterPro" id="IPR036771">
    <property type="entry name" value="ATPsynth_dsu/esu_N"/>
</dbReference>
<comment type="subcellular location">
    <subcellularLocation>
        <location evidence="9">Cell inner membrane</location>
        <topology evidence="9">Peripheral membrane protein</topology>
    </subcellularLocation>
    <subcellularLocation>
        <location evidence="2">Endomembrane system</location>
        <topology evidence="2">Peripheral membrane protein</topology>
    </subcellularLocation>
</comment>
<evidence type="ECO:0000313" key="13">
    <source>
        <dbReference type="Proteomes" id="UP000006860"/>
    </source>
</evidence>
<keyword evidence="4 9" id="KW-0813">Transport</keyword>
<accession>F0SLR9</accession>
<dbReference type="eggNOG" id="COG0355">
    <property type="taxonomic scope" value="Bacteria"/>
</dbReference>
<evidence type="ECO:0000256" key="3">
    <source>
        <dbReference type="ARBA" id="ARBA00005712"/>
    </source>
</evidence>
<dbReference type="GO" id="GO:0045259">
    <property type="term" value="C:proton-transporting ATP synthase complex"/>
    <property type="evidence" value="ECO:0007669"/>
    <property type="project" value="UniProtKB-KW"/>
</dbReference>
<dbReference type="SUPFAM" id="SSF51344">
    <property type="entry name" value="Epsilon subunit of F1F0-ATP synthase N-terminal domain"/>
    <property type="match status" value="1"/>
</dbReference>
<dbReference type="RefSeq" id="WP_013627543.1">
    <property type="nucleotide sequence ID" value="NC_015174.1"/>
</dbReference>
<protein>
    <recommendedName>
        <fullName evidence="9">ATP synthase epsilon chain</fullName>
    </recommendedName>
    <alternativeName>
        <fullName evidence="9">ATP synthase F1 sector epsilon subunit</fullName>
    </alternativeName>
    <alternativeName>
        <fullName evidence="9">F-ATPase epsilon subunit</fullName>
    </alternativeName>
</protein>
<comment type="function">
    <text evidence="1 9">Produces ATP from ADP in the presence of a proton gradient across the membrane.</text>
</comment>
<dbReference type="HAMAP" id="MF_00530">
    <property type="entry name" value="ATP_synth_epsil_bac"/>
    <property type="match status" value="1"/>
</dbReference>
<dbReference type="KEGG" id="pbs:Plabr_1195"/>
<evidence type="ECO:0000256" key="10">
    <source>
        <dbReference type="RuleBase" id="RU003656"/>
    </source>
</evidence>
<reference evidence="13" key="1">
    <citation type="submission" date="2011-02" db="EMBL/GenBank/DDBJ databases">
        <title>The complete genome of Planctomyces brasiliensis DSM 5305.</title>
        <authorList>
            <person name="Lucas S."/>
            <person name="Copeland A."/>
            <person name="Lapidus A."/>
            <person name="Bruce D."/>
            <person name="Goodwin L."/>
            <person name="Pitluck S."/>
            <person name="Kyrpides N."/>
            <person name="Mavromatis K."/>
            <person name="Pagani I."/>
            <person name="Ivanova N."/>
            <person name="Ovchinnikova G."/>
            <person name="Lu M."/>
            <person name="Detter J.C."/>
            <person name="Han C."/>
            <person name="Land M."/>
            <person name="Hauser L."/>
            <person name="Markowitz V."/>
            <person name="Cheng J.-F."/>
            <person name="Hugenholtz P."/>
            <person name="Woyke T."/>
            <person name="Wu D."/>
            <person name="Tindall B."/>
            <person name="Pomrenke H.G."/>
            <person name="Brambilla E."/>
            <person name="Klenk H.-P."/>
            <person name="Eisen J.A."/>
        </authorList>
    </citation>
    <scope>NUCLEOTIDE SEQUENCE [LARGE SCALE GENOMIC DNA]</scope>
    <source>
        <strain evidence="13">ATCC 49424 / DSM 5305 / JCM 21570 / NBRC 103401 / IFAM 1448</strain>
    </source>
</reference>
<evidence type="ECO:0000256" key="1">
    <source>
        <dbReference type="ARBA" id="ARBA00003543"/>
    </source>
</evidence>
<organism evidence="12 13">
    <name type="scientific">Rubinisphaera brasiliensis (strain ATCC 49424 / DSM 5305 / JCM 21570 / IAM 15109 / NBRC 103401 / IFAM 1448)</name>
    <name type="common">Planctomyces brasiliensis</name>
    <dbReference type="NCBI Taxonomy" id="756272"/>
    <lineage>
        <taxon>Bacteria</taxon>
        <taxon>Pseudomonadati</taxon>
        <taxon>Planctomycetota</taxon>
        <taxon>Planctomycetia</taxon>
        <taxon>Planctomycetales</taxon>
        <taxon>Planctomycetaceae</taxon>
        <taxon>Rubinisphaera</taxon>
    </lineage>
</organism>
<keyword evidence="5 9" id="KW-0406">Ion transport</keyword>
<keyword evidence="13" id="KW-1185">Reference proteome</keyword>
<proteinExistence type="inferred from homology"/>
<sequence length="135" mass="14716">MIAANSLQLTVVTPETTLLSETALQVQFPLEDGQIGVLPNRAPLVGRMGTGELLVTTASGKTSYFVDGGFAQVKGDTVTLLTNDALKLDNIKRDDIQKQYEEASSRKAITDTDVTARDHDADRARKLLSLLDRRK</sequence>
<keyword evidence="8 9" id="KW-0066">ATP synthesis</keyword>
<dbReference type="AlphaFoldDB" id="F0SLR9"/>
<dbReference type="PANTHER" id="PTHR13822:SF10">
    <property type="entry name" value="ATP SYNTHASE EPSILON CHAIN, CHLOROPLASTIC"/>
    <property type="match status" value="1"/>
</dbReference>
<comment type="subunit">
    <text evidence="9 10">F-type ATPases have 2 components, CF(1) - the catalytic core - and CF(0) - the membrane proton channel. CF(1) has five subunits: alpha(3), beta(3), gamma(1), delta(1), epsilon(1). CF(0) has three main subunits: a, b and c.</text>
</comment>
<evidence type="ECO:0000256" key="8">
    <source>
        <dbReference type="ARBA" id="ARBA00023310"/>
    </source>
</evidence>
<evidence type="ECO:0000256" key="7">
    <source>
        <dbReference type="ARBA" id="ARBA00023196"/>
    </source>
</evidence>
<evidence type="ECO:0000256" key="4">
    <source>
        <dbReference type="ARBA" id="ARBA00022448"/>
    </source>
</evidence>
<evidence type="ECO:0000256" key="5">
    <source>
        <dbReference type="ARBA" id="ARBA00023065"/>
    </source>
</evidence>
<dbReference type="OrthoDB" id="277064at2"/>
<comment type="similarity">
    <text evidence="3 9 10">Belongs to the ATPase epsilon chain family.</text>
</comment>
<evidence type="ECO:0000256" key="9">
    <source>
        <dbReference type="HAMAP-Rule" id="MF_00530"/>
    </source>
</evidence>
<evidence type="ECO:0000256" key="2">
    <source>
        <dbReference type="ARBA" id="ARBA00004184"/>
    </source>
</evidence>
<dbReference type="GO" id="GO:0005524">
    <property type="term" value="F:ATP binding"/>
    <property type="evidence" value="ECO:0007669"/>
    <property type="project" value="UniProtKB-UniRule"/>
</dbReference>
<evidence type="ECO:0000256" key="6">
    <source>
        <dbReference type="ARBA" id="ARBA00023136"/>
    </source>
</evidence>
<dbReference type="HOGENOM" id="CLU_084338_2_1_0"/>
<dbReference type="Proteomes" id="UP000006860">
    <property type="component" value="Chromosome"/>
</dbReference>
<dbReference type="InterPro" id="IPR001469">
    <property type="entry name" value="ATP_synth_F1_dsu/esu"/>
</dbReference>
<keyword evidence="9" id="KW-0375">Hydrogen ion transport</keyword>